<sequence>MIDPVALLDDVFSGLDGSATRPIPGSEGSVPGAVPGSFDVHPIEMAYSSRTSRCSRSENGVLGKSDREPARNDVAPLGKVARTRSHVVAPGTPGTPGIGGKSLAVSTFPQFPVKDVEPGTPGTESGLCERIGPPPGDPLPISPADVRAGVERELRALAEDGREGPAALRDAVEITRAKVRNSEALAERQAHGGRCHVCDGPLDDSAPVVAVLSGRRGAPLFMHAACCPAYTTRRTVLVDKIIVAAGYGAEAEGEAA</sequence>
<reference evidence="2 3" key="2">
    <citation type="submission" date="2019-02" db="EMBL/GenBank/DDBJ databases">
        <title>'Lichenibacterium ramalinii' gen. nov. sp. nov., 'Lichenibacterium minor' gen. nov. sp. nov.</title>
        <authorList>
            <person name="Pankratov T."/>
        </authorList>
    </citation>
    <scope>NUCLEOTIDE SEQUENCE [LARGE SCALE GENOMIC DNA]</scope>
    <source>
        <strain evidence="2 3">RmlP026</strain>
    </source>
</reference>
<dbReference type="RefSeq" id="WP_129227378.1">
    <property type="nucleotide sequence ID" value="NZ_QYBB01000014.1"/>
</dbReference>
<proteinExistence type="predicted"/>
<accession>A0A4Q2U4S4</accession>
<evidence type="ECO:0000313" key="3">
    <source>
        <dbReference type="Proteomes" id="UP000290759"/>
    </source>
</evidence>
<feature type="region of interest" description="Disordered" evidence="1">
    <location>
        <begin position="53"/>
        <end position="72"/>
    </location>
</feature>
<evidence type="ECO:0000313" key="2">
    <source>
        <dbReference type="EMBL" id="RYC31392.1"/>
    </source>
</evidence>
<dbReference type="Proteomes" id="UP000290759">
    <property type="component" value="Unassembled WGS sequence"/>
</dbReference>
<protein>
    <submittedName>
        <fullName evidence="2">Uncharacterized protein</fullName>
    </submittedName>
</protein>
<evidence type="ECO:0000256" key="1">
    <source>
        <dbReference type="SAM" id="MobiDB-lite"/>
    </source>
</evidence>
<dbReference type="AlphaFoldDB" id="A0A4Q2U4S4"/>
<gene>
    <name evidence="2" type="ORF">D3273_13465</name>
</gene>
<reference evidence="2 3" key="1">
    <citation type="submission" date="2018-12" db="EMBL/GenBank/DDBJ databases">
        <authorList>
            <person name="Grouzdev D.S."/>
            <person name="Krutkina M.S."/>
        </authorList>
    </citation>
    <scope>NUCLEOTIDE SEQUENCE [LARGE SCALE GENOMIC DNA]</scope>
    <source>
        <strain evidence="2 3">RmlP026</strain>
    </source>
</reference>
<organism evidence="2 3">
    <name type="scientific">Lichenibacterium minor</name>
    <dbReference type="NCBI Taxonomy" id="2316528"/>
    <lineage>
        <taxon>Bacteria</taxon>
        <taxon>Pseudomonadati</taxon>
        <taxon>Pseudomonadota</taxon>
        <taxon>Alphaproteobacteria</taxon>
        <taxon>Hyphomicrobiales</taxon>
        <taxon>Lichenihabitantaceae</taxon>
        <taxon>Lichenibacterium</taxon>
    </lineage>
</organism>
<dbReference type="EMBL" id="QYBB01000014">
    <property type="protein sequence ID" value="RYC31392.1"/>
    <property type="molecule type" value="Genomic_DNA"/>
</dbReference>
<name>A0A4Q2U4S4_9HYPH</name>
<keyword evidence="3" id="KW-1185">Reference proteome</keyword>
<comment type="caution">
    <text evidence="2">The sequence shown here is derived from an EMBL/GenBank/DDBJ whole genome shotgun (WGS) entry which is preliminary data.</text>
</comment>